<evidence type="ECO:0000256" key="1">
    <source>
        <dbReference type="SAM" id="SignalP"/>
    </source>
</evidence>
<feature type="domain" description="Ig-like" evidence="2">
    <location>
        <begin position="178"/>
        <end position="257"/>
    </location>
</feature>
<dbReference type="SUPFAM" id="SSF48726">
    <property type="entry name" value="Immunoglobulin"/>
    <property type="match status" value="3"/>
</dbReference>
<feature type="signal peptide" evidence="1">
    <location>
        <begin position="1"/>
        <end position="23"/>
    </location>
</feature>
<reference evidence="3" key="1">
    <citation type="submission" date="2023-07" db="EMBL/GenBank/DDBJ databases">
        <authorList>
            <person name="Stuckert A."/>
        </authorList>
    </citation>
    <scope>NUCLEOTIDE SEQUENCE</scope>
</reference>
<feature type="domain" description="Ig-like" evidence="2">
    <location>
        <begin position="23"/>
        <end position="65"/>
    </location>
</feature>
<comment type="caution">
    <text evidence="3">The sequence shown here is derived from an EMBL/GenBank/DDBJ whole genome shotgun (WGS) entry which is preliminary data.</text>
</comment>
<keyword evidence="1" id="KW-0732">Signal</keyword>
<proteinExistence type="predicted"/>
<dbReference type="SMART" id="SM00409">
    <property type="entry name" value="IG"/>
    <property type="match status" value="1"/>
</dbReference>
<dbReference type="InterPro" id="IPR036179">
    <property type="entry name" value="Ig-like_dom_sf"/>
</dbReference>
<dbReference type="EMBL" id="CAUEEQ010000803">
    <property type="protein sequence ID" value="CAJ0917985.1"/>
    <property type="molecule type" value="Genomic_DNA"/>
</dbReference>
<organism evidence="3 4">
    <name type="scientific">Ranitomeya imitator</name>
    <name type="common">mimic poison frog</name>
    <dbReference type="NCBI Taxonomy" id="111125"/>
    <lineage>
        <taxon>Eukaryota</taxon>
        <taxon>Metazoa</taxon>
        <taxon>Chordata</taxon>
        <taxon>Craniata</taxon>
        <taxon>Vertebrata</taxon>
        <taxon>Euteleostomi</taxon>
        <taxon>Amphibia</taxon>
        <taxon>Batrachia</taxon>
        <taxon>Anura</taxon>
        <taxon>Neobatrachia</taxon>
        <taxon>Hyloidea</taxon>
        <taxon>Dendrobatidae</taxon>
        <taxon>Dendrobatinae</taxon>
        <taxon>Ranitomeya</taxon>
    </lineage>
</organism>
<dbReference type="InterPro" id="IPR003599">
    <property type="entry name" value="Ig_sub"/>
</dbReference>
<dbReference type="Pfam" id="PF07679">
    <property type="entry name" value="I-set"/>
    <property type="match status" value="2"/>
</dbReference>
<evidence type="ECO:0000259" key="2">
    <source>
        <dbReference type="PROSITE" id="PS50835"/>
    </source>
</evidence>
<dbReference type="SMART" id="SM00408">
    <property type="entry name" value="IGc2"/>
    <property type="match status" value="1"/>
</dbReference>
<dbReference type="InterPro" id="IPR050958">
    <property type="entry name" value="Cell_Adh-Cytoskel_Orgn"/>
</dbReference>
<keyword evidence="4" id="KW-1185">Reference proteome</keyword>
<feature type="chain" id="PRO_5045353545" description="Ig-like domain-containing protein" evidence="1">
    <location>
        <begin position="24"/>
        <end position="257"/>
    </location>
</feature>
<gene>
    <name evidence="3" type="ORF">RIMI_LOCUS656318</name>
</gene>
<dbReference type="PROSITE" id="PS50835">
    <property type="entry name" value="IG_LIKE"/>
    <property type="match status" value="3"/>
</dbReference>
<dbReference type="Proteomes" id="UP001176940">
    <property type="component" value="Unassembled WGS sequence"/>
</dbReference>
<accession>A0ABN9KP26</accession>
<protein>
    <recommendedName>
        <fullName evidence="2">Ig-like domain-containing protein</fullName>
    </recommendedName>
</protein>
<dbReference type="InterPro" id="IPR013783">
    <property type="entry name" value="Ig-like_fold"/>
</dbReference>
<evidence type="ECO:0000313" key="3">
    <source>
        <dbReference type="EMBL" id="CAJ0917985.1"/>
    </source>
</evidence>
<sequence length="257" mass="28127">MVCIVGFPAAIFLKLWAAGGVSPRIFGSKTKNSPEEISVILHSSVSLSCDVDSHPPATITWYKDGFQVHSKDNIRIIPVPPQIKKDDLSGLGTFTKQVKVKVNTNFSLECEVKAFPRATVIWYKDGQPLGPESPLQMNGYKLHADKAQLSDTGRYTCVASNIAGEDEKDFDVIVQVPPTFLKLAGILLNADSDVSRNGDNKDVIVHNPLTLYCETNAVPPPSISWYKDGNLLTSNDKVFILPDSSSDGSRTFCSLER</sequence>
<evidence type="ECO:0000313" key="4">
    <source>
        <dbReference type="Proteomes" id="UP001176940"/>
    </source>
</evidence>
<dbReference type="PANTHER" id="PTHR45080:SF34">
    <property type="entry name" value="MYOSIN LIGHT CHAIN KINASE, SMOOTH MUSCLE-LIKE"/>
    <property type="match status" value="1"/>
</dbReference>
<dbReference type="InterPro" id="IPR013098">
    <property type="entry name" value="Ig_I-set"/>
</dbReference>
<dbReference type="Gene3D" id="2.60.40.10">
    <property type="entry name" value="Immunoglobulins"/>
    <property type="match status" value="3"/>
</dbReference>
<name>A0ABN9KP26_9NEOB</name>
<dbReference type="InterPro" id="IPR003598">
    <property type="entry name" value="Ig_sub2"/>
</dbReference>
<dbReference type="PANTHER" id="PTHR45080">
    <property type="entry name" value="CONTACTIN 5"/>
    <property type="match status" value="1"/>
</dbReference>
<dbReference type="InterPro" id="IPR007110">
    <property type="entry name" value="Ig-like_dom"/>
</dbReference>
<feature type="domain" description="Ig-like" evidence="2">
    <location>
        <begin position="81"/>
        <end position="171"/>
    </location>
</feature>